<evidence type="ECO:0000256" key="3">
    <source>
        <dbReference type="ARBA" id="ARBA00022692"/>
    </source>
</evidence>
<comment type="subcellular location">
    <subcellularLocation>
        <location evidence="1">Membrane</location>
        <topology evidence="1">Single-pass membrane protein</topology>
    </subcellularLocation>
</comment>
<name>A0ABR5SB11_9BACT</name>
<evidence type="ECO:0000256" key="6">
    <source>
        <dbReference type="SAM" id="Phobius"/>
    </source>
</evidence>
<dbReference type="PANTHER" id="PTHR30093">
    <property type="entry name" value="GENERAL SECRETION PATHWAY PROTEIN G"/>
    <property type="match status" value="1"/>
</dbReference>
<dbReference type="SUPFAM" id="SSF54523">
    <property type="entry name" value="Pili subunits"/>
    <property type="match status" value="1"/>
</dbReference>
<proteinExistence type="predicted"/>
<evidence type="ECO:0000256" key="2">
    <source>
        <dbReference type="ARBA" id="ARBA00022481"/>
    </source>
</evidence>
<dbReference type="NCBIfam" id="TIGR02532">
    <property type="entry name" value="IV_pilin_GFxxxE"/>
    <property type="match status" value="1"/>
</dbReference>
<feature type="transmembrane region" description="Helical" evidence="6">
    <location>
        <begin position="12"/>
        <end position="34"/>
    </location>
</feature>
<dbReference type="PROSITE" id="PS00409">
    <property type="entry name" value="PROKAR_NTER_METHYL"/>
    <property type="match status" value="1"/>
</dbReference>
<gene>
    <name evidence="7" type="ORF">ASN18_3224</name>
</gene>
<accession>A0ABR5SB11</accession>
<dbReference type="Gene3D" id="3.30.700.10">
    <property type="entry name" value="Glycoprotein, Type 4 Pilin"/>
    <property type="match status" value="1"/>
</dbReference>
<evidence type="ECO:0000313" key="8">
    <source>
        <dbReference type="Proteomes" id="UP000060487"/>
    </source>
</evidence>
<dbReference type="PANTHER" id="PTHR30093:SF44">
    <property type="entry name" value="TYPE II SECRETION SYSTEM CORE PROTEIN G"/>
    <property type="match status" value="1"/>
</dbReference>
<evidence type="ECO:0000256" key="1">
    <source>
        <dbReference type="ARBA" id="ARBA00004167"/>
    </source>
</evidence>
<sequence length="157" mass="16443">MRKQLKLLRGQEGFTLIEIIAVLVVLGVLAAIALPKYQNLDQDAKAKACQGAISSGATNLALAYSRFLILNSITPNGFSSNAWTNTSVSANSVNVPTGVGDFNVSYAGNPDALVVSVVNWPAAWGSTVNCVDTIGTNWGTRTYNFNATSTGAAATEE</sequence>
<protein>
    <submittedName>
        <fullName evidence="7">Prepilin cleavage protein</fullName>
    </submittedName>
</protein>
<evidence type="ECO:0000256" key="4">
    <source>
        <dbReference type="ARBA" id="ARBA00022989"/>
    </source>
</evidence>
<dbReference type="RefSeq" id="WP_085053825.1">
    <property type="nucleotide sequence ID" value="NZ_LNQR01000129.1"/>
</dbReference>
<dbReference type="InterPro" id="IPR045584">
    <property type="entry name" value="Pilin-like"/>
</dbReference>
<organism evidence="7 8">
    <name type="scientific">Candidatus Magnetominusculus xianensis</name>
    <dbReference type="NCBI Taxonomy" id="1748249"/>
    <lineage>
        <taxon>Bacteria</taxon>
        <taxon>Pseudomonadati</taxon>
        <taxon>Nitrospirota</taxon>
        <taxon>Nitrospiria</taxon>
        <taxon>Nitrospirales</taxon>
        <taxon>Nitrospiraceae</taxon>
        <taxon>Candidatus Magnetominusculus</taxon>
    </lineage>
</organism>
<dbReference type="EMBL" id="LNQR01000129">
    <property type="protein sequence ID" value="KWT75624.1"/>
    <property type="molecule type" value="Genomic_DNA"/>
</dbReference>
<keyword evidence="5 6" id="KW-0472">Membrane</keyword>
<evidence type="ECO:0000256" key="5">
    <source>
        <dbReference type="ARBA" id="ARBA00023136"/>
    </source>
</evidence>
<dbReference type="InterPro" id="IPR012902">
    <property type="entry name" value="N_methyl_site"/>
</dbReference>
<reference evidence="7 8" key="1">
    <citation type="submission" date="2015-11" db="EMBL/GenBank/DDBJ databases">
        <authorList>
            <person name="Lin W."/>
        </authorList>
    </citation>
    <scope>NUCLEOTIDE SEQUENCE [LARGE SCALE GENOMIC DNA]</scope>
    <source>
        <strain evidence="7 8">HCH-1</strain>
    </source>
</reference>
<dbReference type="Proteomes" id="UP000060487">
    <property type="component" value="Unassembled WGS sequence"/>
</dbReference>
<dbReference type="Pfam" id="PF07963">
    <property type="entry name" value="N_methyl"/>
    <property type="match status" value="1"/>
</dbReference>
<keyword evidence="4 6" id="KW-1133">Transmembrane helix</keyword>
<keyword evidence="8" id="KW-1185">Reference proteome</keyword>
<evidence type="ECO:0000313" key="7">
    <source>
        <dbReference type="EMBL" id="KWT75624.1"/>
    </source>
</evidence>
<keyword evidence="3 6" id="KW-0812">Transmembrane</keyword>
<comment type="caution">
    <text evidence="7">The sequence shown here is derived from an EMBL/GenBank/DDBJ whole genome shotgun (WGS) entry which is preliminary data.</text>
</comment>
<keyword evidence="2" id="KW-0488">Methylation</keyword>